<evidence type="ECO:0000259" key="1">
    <source>
        <dbReference type="Pfam" id="PF03551"/>
    </source>
</evidence>
<dbReference type="InterPro" id="IPR005149">
    <property type="entry name" value="Tscrpt_reg_PadR_N"/>
</dbReference>
<name>A0ABN1IMK9_9CLOT</name>
<dbReference type="Pfam" id="PF03551">
    <property type="entry name" value="PadR"/>
    <property type="match status" value="1"/>
</dbReference>
<feature type="domain" description="Transcription regulator PadR N-terminal" evidence="1">
    <location>
        <begin position="23"/>
        <end position="91"/>
    </location>
</feature>
<dbReference type="SUPFAM" id="SSF46785">
    <property type="entry name" value="Winged helix' DNA-binding domain"/>
    <property type="match status" value="1"/>
</dbReference>
<dbReference type="InterPro" id="IPR036390">
    <property type="entry name" value="WH_DNA-bd_sf"/>
</dbReference>
<evidence type="ECO:0000313" key="2">
    <source>
        <dbReference type="EMBL" id="GAA0717116.1"/>
    </source>
</evidence>
<keyword evidence="3" id="KW-1185">Reference proteome</keyword>
<protein>
    <submittedName>
        <fullName evidence="2">PadR family transcriptional regulator</fullName>
    </submittedName>
</protein>
<dbReference type="InterPro" id="IPR036388">
    <property type="entry name" value="WH-like_DNA-bd_sf"/>
</dbReference>
<organism evidence="2 3">
    <name type="scientific">Clostridium malenominatum</name>
    <dbReference type="NCBI Taxonomy" id="1539"/>
    <lineage>
        <taxon>Bacteria</taxon>
        <taxon>Bacillati</taxon>
        <taxon>Bacillota</taxon>
        <taxon>Clostridia</taxon>
        <taxon>Eubacteriales</taxon>
        <taxon>Clostridiaceae</taxon>
        <taxon>Clostridium</taxon>
    </lineage>
</organism>
<reference evidence="2 3" key="1">
    <citation type="journal article" date="2019" name="Int. J. Syst. Evol. Microbiol.">
        <title>The Global Catalogue of Microorganisms (GCM) 10K type strain sequencing project: providing services to taxonomists for standard genome sequencing and annotation.</title>
        <authorList>
            <consortium name="The Broad Institute Genomics Platform"/>
            <consortium name="The Broad Institute Genome Sequencing Center for Infectious Disease"/>
            <person name="Wu L."/>
            <person name="Ma J."/>
        </authorList>
    </citation>
    <scope>NUCLEOTIDE SEQUENCE [LARGE SCALE GENOMIC DNA]</scope>
    <source>
        <strain evidence="2 3">JCM 1405</strain>
    </source>
</reference>
<sequence length="113" mass="13008">MKENKDDVLLSSLVQELRRGTIILSVLSQLKSPQYGYSLVVLLEEKGIAVDAGTLYPLLRRLEKQGLLYSSWEVESAKPRKYYHLTDSGKNIYNKLCEQWLDMVKNMDNLINS</sequence>
<accession>A0ABN1IMK9</accession>
<dbReference type="Proteomes" id="UP001500339">
    <property type="component" value="Unassembled WGS sequence"/>
</dbReference>
<dbReference type="PANTHER" id="PTHR33169:SF14">
    <property type="entry name" value="TRANSCRIPTIONAL REGULATOR RV3488"/>
    <property type="match status" value="1"/>
</dbReference>
<dbReference type="RefSeq" id="WP_343765590.1">
    <property type="nucleotide sequence ID" value="NZ_BAAACF010000001.1"/>
</dbReference>
<proteinExistence type="predicted"/>
<dbReference type="PANTHER" id="PTHR33169">
    <property type="entry name" value="PADR-FAMILY TRANSCRIPTIONAL REGULATOR"/>
    <property type="match status" value="1"/>
</dbReference>
<evidence type="ECO:0000313" key="3">
    <source>
        <dbReference type="Proteomes" id="UP001500339"/>
    </source>
</evidence>
<gene>
    <name evidence="2" type="ORF">GCM10008905_02380</name>
</gene>
<dbReference type="InterPro" id="IPR052509">
    <property type="entry name" value="Metal_resp_DNA-bind_regulator"/>
</dbReference>
<dbReference type="Gene3D" id="1.10.10.10">
    <property type="entry name" value="Winged helix-like DNA-binding domain superfamily/Winged helix DNA-binding domain"/>
    <property type="match status" value="1"/>
</dbReference>
<comment type="caution">
    <text evidence="2">The sequence shown here is derived from an EMBL/GenBank/DDBJ whole genome shotgun (WGS) entry which is preliminary data.</text>
</comment>
<dbReference type="EMBL" id="BAAACF010000001">
    <property type="protein sequence ID" value="GAA0717116.1"/>
    <property type="molecule type" value="Genomic_DNA"/>
</dbReference>